<dbReference type="Gene3D" id="3.20.20.30">
    <property type="entry name" value="Luciferase-like domain"/>
    <property type="match status" value="1"/>
</dbReference>
<dbReference type="PANTHER" id="PTHR30011:SF16">
    <property type="entry name" value="C2H2 FINGER DOMAIN TRANSCRIPTION FACTOR (EUROFUNG)-RELATED"/>
    <property type="match status" value="1"/>
</dbReference>
<accession>W4M9C8</accession>
<dbReference type="Proteomes" id="UP000019140">
    <property type="component" value="Unassembled WGS sequence"/>
</dbReference>
<dbReference type="PATRIC" id="fig|1429439.4.peg.2811"/>
<keyword evidence="1" id="KW-0285">Flavoprotein</keyword>
<dbReference type="PANTHER" id="PTHR30011">
    <property type="entry name" value="ALKANESULFONATE MONOOXYGENASE-RELATED"/>
    <property type="match status" value="1"/>
</dbReference>
<gene>
    <name evidence="5" type="ORF">ETSY2_16555</name>
</gene>
<evidence type="ECO:0000256" key="3">
    <source>
        <dbReference type="ARBA" id="ARBA00023002"/>
    </source>
</evidence>
<dbReference type="EMBL" id="AZHX01000673">
    <property type="protein sequence ID" value="ETX06536.1"/>
    <property type="molecule type" value="Genomic_DNA"/>
</dbReference>
<evidence type="ECO:0000313" key="6">
    <source>
        <dbReference type="Proteomes" id="UP000019140"/>
    </source>
</evidence>
<dbReference type="GO" id="GO:0004497">
    <property type="term" value="F:monooxygenase activity"/>
    <property type="evidence" value="ECO:0007669"/>
    <property type="project" value="UniProtKB-KW"/>
</dbReference>
<evidence type="ECO:0000256" key="4">
    <source>
        <dbReference type="ARBA" id="ARBA00023033"/>
    </source>
</evidence>
<dbReference type="SUPFAM" id="SSF51679">
    <property type="entry name" value="Bacterial luciferase-like"/>
    <property type="match status" value="1"/>
</dbReference>
<comment type="caution">
    <text evidence="5">The sequence shown here is derived from an EMBL/GenBank/DDBJ whole genome shotgun (WGS) entry which is preliminary data.</text>
</comment>
<dbReference type="InterPro" id="IPR036661">
    <property type="entry name" value="Luciferase-like_sf"/>
</dbReference>
<dbReference type="GO" id="GO:0016705">
    <property type="term" value="F:oxidoreductase activity, acting on paired donors, with incorporation or reduction of molecular oxygen"/>
    <property type="evidence" value="ECO:0007669"/>
    <property type="project" value="InterPro"/>
</dbReference>
<proteinExistence type="predicted"/>
<sequence>RNPNEILILPGLSPIVGQTPEEAERKYQDIASLVSTHDALNYLGRYFNDIDFTQYELDEQFPELGSFARNGWESATDRLKQLARDEKLTLRQMAYRATTPKHAFIGTPTHIADTMQAWFEAGAADGFMLSGAMLPTGLTDFLDHVLPILKERGLFRTEYEADTLHGNLGLPIPENQYTAARKQAESPAEMAMTS</sequence>
<evidence type="ECO:0000256" key="1">
    <source>
        <dbReference type="ARBA" id="ARBA00022630"/>
    </source>
</evidence>
<dbReference type="AlphaFoldDB" id="W4M9C8"/>
<keyword evidence="6" id="KW-1185">Reference proteome</keyword>
<keyword evidence="3" id="KW-0560">Oxidoreductase</keyword>
<dbReference type="InterPro" id="IPR051260">
    <property type="entry name" value="Diverse_substr_monoxygenases"/>
</dbReference>
<evidence type="ECO:0000256" key="2">
    <source>
        <dbReference type="ARBA" id="ARBA00022643"/>
    </source>
</evidence>
<keyword evidence="4" id="KW-0503">Monooxygenase</keyword>
<keyword evidence="2" id="KW-0288">FMN</keyword>
<reference evidence="5 6" key="1">
    <citation type="journal article" date="2014" name="Nature">
        <title>An environmental bacterial taxon with a large and distinct metabolic repertoire.</title>
        <authorList>
            <person name="Wilson M.C."/>
            <person name="Mori T."/>
            <person name="Ruckert C."/>
            <person name="Uria A.R."/>
            <person name="Helf M.J."/>
            <person name="Takada K."/>
            <person name="Gernert C."/>
            <person name="Steffens U.A."/>
            <person name="Heycke N."/>
            <person name="Schmitt S."/>
            <person name="Rinke C."/>
            <person name="Helfrich E.J."/>
            <person name="Brachmann A.O."/>
            <person name="Gurgui C."/>
            <person name="Wakimoto T."/>
            <person name="Kracht M."/>
            <person name="Crusemann M."/>
            <person name="Hentschel U."/>
            <person name="Abe I."/>
            <person name="Matsunaga S."/>
            <person name="Kalinowski J."/>
            <person name="Takeyama H."/>
            <person name="Piel J."/>
        </authorList>
    </citation>
    <scope>NUCLEOTIDE SEQUENCE [LARGE SCALE GENOMIC DNA]</scope>
    <source>
        <strain evidence="6">TSY2</strain>
    </source>
</reference>
<organism evidence="5 6">
    <name type="scientific">Candidatus Entotheonella gemina</name>
    <dbReference type="NCBI Taxonomy" id="1429439"/>
    <lineage>
        <taxon>Bacteria</taxon>
        <taxon>Pseudomonadati</taxon>
        <taxon>Nitrospinota/Tectimicrobiota group</taxon>
        <taxon>Candidatus Tectimicrobiota</taxon>
        <taxon>Candidatus Entotheonellia</taxon>
        <taxon>Candidatus Entotheonellales</taxon>
        <taxon>Candidatus Entotheonellaceae</taxon>
        <taxon>Candidatus Entotheonella</taxon>
    </lineage>
</organism>
<evidence type="ECO:0000313" key="5">
    <source>
        <dbReference type="EMBL" id="ETX06536.1"/>
    </source>
</evidence>
<evidence type="ECO:0008006" key="7">
    <source>
        <dbReference type="Google" id="ProtNLM"/>
    </source>
</evidence>
<protein>
    <recommendedName>
        <fullName evidence="7">Luciferase-like domain-containing protein</fullName>
    </recommendedName>
</protein>
<name>W4M9C8_9BACT</name>
<feature type="non-terminal residue" evidence="5">
    <location>
        <position position="1"/>
    </location>
</feature>
<dbReference type="HOGENOM" id="CLU_1398945_0_0_7"/>